<sequence length="156" mass="16698">PVLFSEKVSETTSSSTTEGYKVSAGIKSTTKLSFKMSFIASGGIEQTVEVSTNAEYNHSSTTTTSSTVEKTWEVTQPVIVPANSRVTATLIIMGGEVKVPIKLSANITGSNTSYHFCSHAFARYNAVNLGAYYRSGHLMGLPNRPASFKSIGPNYS</sequence>
<evidence type="ECO:0000313" key="2">
    <source>
        <dbReference type="Proteomes" id="UP000305222"/>
    </source>
</evidence>
<dbReference type="Gene3D" id="2.170.15.10">
    <property type="entry name" value="Proaerolysin, chain A, domain 3"/>
    <property type="match status" value="1"/>
</dbReference>
<protein>
    <submittedName>
        <fullName evidence="1">Pesticidal protein</fullName>
    </submittedName>
</protein>
<dbReference type="InterPro" id="IPR004991">
    <property type="entry name" value="Aerolysin-like"/>
</dbReference>
<dbReference type="Proteomes" id="UP000305222">
    <property type="component" value="Unassembled WGS sequence"/>
</dbReference>
<feature type="non-terminal residue" evidence="1">
    <location>
        <position position="1"/>
    </location>
</feature>
<comment type="caution">
    <text evidence="1">The sequence shown here is derived from an EMBL/GenBank/DDBJ whole genome shotgun (WGS) entry which is preliminary data.</text>
</comment>
<reference evidence="1 2" key="1">
    <citation type="journal article" date="2019" name="Environ. Microbiol.">
        <title>An active ?-lactamase is a part of an orchestrated cell wall stress resistance network of Bacillus subtilis and related rhizosphere species.</title>
        <authorList>
            <person name="Bucher T."/>
            <person name="Keren-Paz A."/>
            <person name="Hausser J."/>
            <person name="Olender T."/>
            <person name="Cytryn E."/>
            <person name="Kolodkin-Gal I."/>
        </authorList>
    </citation>
    <scope>NUCLEOTIDE SEQUENCE [LARGE SCALE GENOMIC DNA]</scope>
    <source>
        <strain evidence="1 2">I5</strain>
    </source>
</reference>
<feature type="non-terminal residue" evidence="1">
    <location>
        <position position="156"/>
    </location>
</feature>
<evidence type="ECO:0000313" key="1">
    <source>
        <dbReference type="EMBL" id="TKI82104.1"/>
    </source>
</evidence>
<organism evidence="1 2">
    <name type="scientific">Bacillus wiedmannii</name>
    <dbReference type="NCBI Taxonomy" id="1890302"/>
    <lineage>
        <taxon>Bacteria</taxon>
        <taxon>Bacillati</taxon>
        <taxon>Bacillota</taxon>
        <taxon>Bacilli</taxon>
        <taxon>Bacillales</taxon>
        <taxon>Bacillaceae</taxon>
        <taxon>Bacillus</taxon>
        <taxon>Bacillus cereus group</taxon>
    </lineage>
</organism>
<accession>A0A4U3A2W4</accession>
<dbReference type="SUPFAM" id="SSF56973">
    <property type="entry name" value="Aerolisin/ETX pore-forming domain"/>
    <property type="match status" value="1"/>
</dbReference>
<name>A0A4U3A2W4_9BACI</name>
<dbReference type="EMBL" id="SZON01003070">
    <property type="protein sequence ID" value="TKI82104.1"/>
    <property type="molecule type" value="Genomic_DNA"/>
</dbReference>
<dbReference type="Pfam" id="PF03318">
    <property type="entry name" value="ETX_MTX2"/>
    <property type="match status" value="1"/>
</dbReference>
<dbReference type="AlphaFoldDB" id="A0A4U3A2W4"/>
<gene>
    <name evidence="1" type="ORF">FC699_33270</name>
</gene>
<proteinExistence type="predicted"/>